<comment type="caution">
    <text evidence="1">The sequence shown here is derived from an EMBL/GenBank/DDBJ whole genome shotgun (WGS) entry which is preliminary data.</text>
</comment>
<gene>
    <name evidence="1" type="ORF">ACFSUS_24305</name>
</gene>
<evidence type="ECO:0000313" key="2">
    <source>
        <dbReference type="Proteomes" id="UP001597469"/>
    </source>
</evidence>
<keyword evidence="2" id="KW-1185">Reference proteome</keyword>
<accession>A0ABW5MB05</accession>
<dbReference type="RefSeq" id="WP_381526785.1">
    <property type="nucleotide sequence ID" value="NZ_JBHULN010000021.1"/>
</dbReference>
<proteinExistence type="predicted"/>
<dbReference type="Proteomes" id="UP001597469">
    <property type="component" value="Unassembled WGS sequence"/>
</dbReference>
<evidence type="ECO:0008006" key="3">
    <source>
        <dbReference type="Google" id="ProtNLM"/>
    </source>
</evidence>
<protein>
    <recommendedName>
        <fullName evidence="3">YD repeat-containing protein</fullName>
    </recommendedName>
</protein>
<dbReference type="EMBL" id="JBHULN010000021">
    <property type="protein sequence ID" value="MFD2573782.1"/>
    <property type="molecule type" value="Genomic_DNA"/>
</dbReference>
<dbReference type="PROSITE" id="PS51257">
    <property type="entry name" value="PROKAR_LIPOPROTEIN"/>
    <property type="match status" value="1"/>
</dbReference>
<sequence>MRFILLSIFLTAVLLGCTPKKPEEVTPIRKCKLQSITKRGYFFSDRKFTYNELDLLTQDVETLDRKQGYVSVKTTSYTYNKGQFLIRKLIRQRGIYNTGQIDSSTVYDESYIYNDKGLLVEMEVKGQAQYKRYFEYEGNNLKEVRDESSSSISMLIFTDGKPSGLIVNDKYSSNQQKYEFNSQGYIVKVNNLDQTGVTKSSGQFSYDNTGHLIRSEEIIGGKVTRTNLFEYDDKINPELLLSQFKGIPNYELYGTSVNNRTKSTTNNSGGYFGEGSKYSYNKKGYPIQCQTLIGIPPNYPDSPPLEVTYMYSDCE</sequence>
<evidence type="ECO:0000313" key="1">
    <source>
        <dbReference type="EMBL" id="MFD2573782.1"/>
    </source>
</evidence>
<name>A0ABW5MB05_9BACT</name>
<organism evidence="1 2">
    <name type="scientific">Spirosoma soli</name>
    <dbReference type="NCBI Taxonomy" id="1770529"/>
    <lineage>
        <taxon>Bacteria</taxon>
        <taxon>Pseudomonadati</taxon>
        <taxon>Bacteroidota</taxon>
        <taxon>Cytophagia</taxon>
        <taxon>Cytophagales</taxon>
        <taxon>Cytophagaceae</taxon>
        <taxon>Spirosoma</taxon>
    </lineage>
</organism>
<dbReference type="Gene3D" id="2.180.10.10">
    <property type="entry name" value="RHS repeat-associated core"/>
    <property type="match status" value="1"/>
</dbReference>
<reference evidence="2" key="1">
    <citation type="journal article" date="2019" name="Int. J. Syst. Evol. Microbiol.">
        <title>The Global Catalogue of Microorganisms (GCM) 10K type strain sequencing project: providing services to taxonomists for standard genome sequencing and annotation.</title>
        <authorList>
            <consortium name="The Broad Institute Genomics Platform"/>
            <consortium name="The Broad Institute Genome Sequencing Center for Infectious Disease"/>
            <person name="Wu L."/>
            <person name="Ma J."/>
        </authorList>
    </citation>
    <scope>NUCLEOTIDE SEQUENCE [LARGE SCALE GENOMIC DNA]</scope>
    <source>
        <strain evidence="2">KCTC 42805</strain>
    </source>
</reference>